<evidence type="ECO:0000313" key="2">
    <source>
        <dbReference type="Proteomes" id="UP000249547"/>
    </source>
</evidence>
<organism evidence="1 2">
    <name type="scientific">Chitinophaga skermanii</name>
    <dbReference type="NCBI Taxonomy" id="331697"/>
    <lineage>
        <taxon>Bacteria</taxon>
        <taxon>Pseudomonadati</taxon>
        <taxon>Bacteroidota</taxon>
        <taxon>Chitinophagia</taxon>
        <taxon>Chitinophagales</taxon>
        <taxon>Chitinophagaceae</taxon>
        <taxon>Chitinophaga</taxon>
    </lineage>
</organism>
<proteinExistence type="predicted"/>
<gene>
    <name evidence="1" type="ORF">LX64_00688</name>
</gene>
<dbReference type="RefSeq" id="WP_111596179.1">
    <property type="nucleotide sequence ID" value="NZ_QLLL01000001.1"/>
</dbReference>
<dbReference type="Proteomes" id="UP000249547">
    <property type="component" value="Unassembled WGS sequence"/>
</dbReference>
<protein>
    <submittedName>
        <fullName evidence="1">Uncharacterized protein</fullName>
    </submittedName>
</protein>
<sequence>MTPKYEIEAKELRRKQALAAVSELKKETRHYRIHEYYSCNFLQIKEKLVSTAGGTTIVAADVLSELGYPFQKDTQLLLVLINNSIKEGLLSASNFQ</sequence>
<keyword evidence="2" id="KW-1185">Reference proteome</keyword>
<evidence type="ECO:0000313" key="1">
    <source>
        <dbReference type="EMBL" id="RAJ11080.1"/>
    </source>
</evidence>
<dbReference type="AlphaFoldDB" id="A0A327R2Z7"/>
<accession>A0A327R2Z7</accession>
<dbReference type="EMBL" id="QLLL01000001">
    <property type="protein sequence ID" value="RAJ11080.1"/>
    <property type="molecule type" value="Genomic_DNA"/>
</dbReference>
<name>A0A327R2Z7_9BACT</name>
<reference evidence="1 2" key="1">
    <citation type="submission" date="2018-06" db="EMBL/GenBank/DDBJ databases">
        <title>Genomic Encyclopedia of Archaeal and Bacterial Type Strains, Phase II (KMG-II): from individual species to whole genera.</title>
        <authorList>
            <person name="Goeker M."/>
        </authorList>
    </citation>
    <scope>NUCLEOTIDE SEQUENCE [LARGE SCALE GENOMIC DNA]</scope>
    <source>
        <strain evidence="1 2">DSM 23857</strain>
    </source>
</reference>
<comment type="caution">
    <text evidence="1">The sequence shown here is derived from an EMBL/GenBank/DDBJ whole genome shotgun (WGS) entry which is preliminary data.</text>
</comment>